<keyword evidence="3" id="KW-1185">Reference proteome</keyword>
<feature type="non-terminal residue" evidence="2">
    <location>
        <position position="1"/>
    </location>
</feature>
<comment type="caution">
    <text evidence="2">The sequence shown here is derived from an EMBL/GenBank/DDBJ whole genome shotgun (WGS) entry which is preliminary data.</text>
</comment>
<accession>A0A0L0BLK6</accession>
<gene>
    <name evidence="2" type="ORF">FF38_00321</name>
</gene>
<dbReference type="PANTHER" id="PTHR10569">
    <property type="entry name" value="GLYCOGEN DEBRANCHING ENZYME"/>
    <property type="match status" value="1"/>
</dbReference>
<dbReference type="OMA" id="QHAWIAL"/>
<dbReference type="Proteomes" id="UP000037069">
    <property type="component" value="Unassembled WGS sequence"/>
</dbReference>
<dbReference type="EMBL" id="JRES01001695">
    <property type="protein sequence ID" value="KNC20907.1"/>
    <property type="molecule type" value="Genomic_DNA"/>
</dbReference>
<dbReference type="GO" id="GO:0005980">
    <property type="term" value="P:glycogen catabolic process"/>
    <property type="evidence" value="ECO:0007669"/>
    <property type="project" value="InterPro"/>
</dbReference>
<feature type="domain" description="Glycogen debranching enzyme C-terminal" evidence="1">
    <location>
        <begin position="3"/>
        <end position="203"/>
    </location>
</feature>
<sequence length="215" mass="24973">GQETTWTYKEWANRIAENFEKYFFVTETEKAPLANRKNIYKDCYGASQRWTDYQLRCNFPISMVVAPEMFNPQHAWIALEKAREHLLGPLGMKTLDPSDWNYRGNYDNSNDSTDCTVAHGANYHQGPEWVWPIGYYLRARLIFAKKCGYLNETIAETWNILKAHLKELQTSHWRGLPELTNENGSYCRDSCRTQAWSIATIMEVLHDLHALGGDV</sequence>
<dbReference type="GO" id="GO:0004135">
    <property type="term" value="F:amylo-alpha-1,6-glucosidase activity"/>
    <property type="evidence" value="ECO:0007669"/>
    <property type="project" value="InterPro"/>
</dbReference>
<reference evidence="2 3" key="1">
    <citation type="journal article" date="2015" name="Nat. Commun.">
        <title>Lucilia cuprina genome unlocks parasitic fly biology to underpin future interventions.</title>
        <authorList>
            <person name="Anstead C.A."/>
            <person name="Korhonen P.K."/>
            <person name="Young N.D."/>
            <person name="Hall R.S."/>
            <person name="Jex A.R."/>
            <person name="Murali S.C."/>
            <person name="Hughes D.S."/>
            <person name="Lee S.F."/>
            <person name="Perry T."/>
            <person name="Stroehlein A.J."/>
            <person name="Ansell B.R."/>
            <person name="Breugelmans B."/>
            <person name="Hofmann A."/>
            <person name="Qu J."/>
            <person name="Dugan S."/>
            <person name="Lee S.L."/>
            <person name="Chao H."/>
            <person name="Dinh H."/>
            <person name="Han Y."/>
            <person name="Doddapaneni H.V."/>
            <person name="Worley K.C."/>
            <person name="Muzny D.M."/>
            <person name="Ioannidis P."/>
            <person name="Waterhouse R.M."/>
            <person name="Zdobnov E.M."/>
            <person name="James P.J."/>
            <person name="Bagnall N.H."/>
            <person name="Kotze A.C."/>
            <person name="Gibbs R.A."/>
            <person name="Richards S."/>
            <person name="Batterham P."/>
            <person name="Gasser R.B."/>
        </authorList>
    </citation>
    <scope>NUCLEOTIDE SEQUENCE [LARGE SCALE GENOMIC DNA]</scope>
    <source>
        <strain evidence="2 3">LS</strain>
        <tissue evidence="2">Full body</tissue>
    </source>
</reference>
<dbReference type="OrthoDB" id="10248904at2759"/>
<dbReference type="SUPFAM" id="SSF48208">
    <property type="entry name" value="Six-hairpin glycosidases"/>
    <property type="match status" value="1"/>
</dbReference>
<evidence type="ECO:0000313" key="3">
    <source>
        <dbReference type="Proteomes" id="UP000037069"/>
    </source>
</evidence>
<dbReference type="InterPro" id="IPR010401">
    <property type="entry name" value="AGL/Gdb1"/>
</dbReference>
<dbReference type="InterPro" id="IPR008928">
    <property type="entry name" value="6-hairpin_glycosidase_sf"/>
</dbReference>
<dbReference type="GO" id="GO:0004134">
    <property type="term" value="F:4-alpha-glucanotransferase activity"/>
    <property type="evidence" value="ECO:0007669"/>
    <property type="project" value="InterPro"/>
</dbReference>
<dbReference type="PANTHER" id="PTHR10569:SF2">
    <property type="entry name" value="GLYCOGEN DEBRANCHING ENZYME"/>
    <property type="match status" value="1"/>
</dbReference>
<dbReference type="STRING" id="7375.A0A0L0BLK6"/>
<organism evidence="2 3">
    <name type="scientific">Lucilia cuprina</name>
    <name type="common">Green bottle fly</name>
    <name type="synonym">Australian sheep blowfly</name>
    <dbReference type="NCBI Taxonomy" id="7375"/>
    <lineage>
        <taxon>Eukaryota</taxon>
        <taxon>Metazoa</taxon>
        <taxon>Ecdysozoa</taxon>
        <taxon>Arthropoda</taxon>
        <taxon>Hexapoda</taxon>
        <taxon>Insecta</taxon>
        <taxon>Pterygota</taxon>
        <taxon>Neoptera</taxon>
        <taxon>Endopterygota</taxon>
        <taxon>Diptera</taxon>
        <taxon>Brachycera</taxon>
        <taxon>Muscomorpha</taxon>
        <taxon>Oestroidea</taxon>
        <taxon>Calliphoridae</taxon>
        <taxon>Luciliinae</taxon>
        <taxon>Lucilia</taxon>
    </lineage>
</organism>
<evidence type="ECO:0000259" key="1">
    <source>
        <dbReference type="Pfam" id="PF06202"/>
    </source>
</evidence>
<dbReference type="InterPro" id="IPR032790">
    <property type="entry name" value="GDE_C"/>
</dbReference>
<name>A0A0L0BLK6_LUCCU</name>
<dbReference type="Pfam" id="PF06202">
    <property type="entry name" value="GDE_C"/>
    <property type="match status" value="1"/>
</dbReference>
<dbReference type="AlphaFoldDB" id="A0A0L0BLK6"/>
<proteinExistence type="predicted"/>
<evidence type="ECO:0000313" key="2">
    <source>
        <dbReference type="EMBL" id="KNC20907.1"/>
    </source>
</evidence>
<protein>
    <recommendedName>
        <fullName evidence="1">Glycogen debranching enzyme C-terminal domain-containing protein</fullName>
    </recommendedName>
</protein>